<dbReference type="PANTHER" id="PTHR36570:SF3">
    <property type="entry name" value="DISULFIDE BOND FORMATION PROTEIN B"/>
    <property type="match status" value="1"/>
</dbReference>
<keyword evidence="5" id="KW-1133">Transmembrane helix</keyword>
<evidence type="ECO:0000256" key="3">
    <source>
        <dbReference type="ARBA" id="ARBA00022692"/>
    </source>
</evidence>
<keyword evidence="4" id="KW-0813">Transport</keyword>
<accession>A0A1L6TER7</accession>
<dbReference type="AlphaFoldDB" id="A0A1L6TER7"/>
<protein>
    <submittedName>
        <fullName evidence="8">Disulfide bond formation protein DsbB</fullName>
    </submittedName>
</protein>
<keyword evidence="2" id="KW-1003">Cell membrane</keyword>
<comment type="subcellular location">
    <subcellularLocation>
        <location evidence="1">Cell membrane</location>
        <topology evidence="1">Multi-pass membrane protein</topology>
    </subcellularLocation>
</comment>
<keyword evidence="4" id="KW-0249">Electron transport</keyword>
<evidence type="ECO:0000313" key="9">
    <source>
        <dbReference type="Proteomes" id="UP000029558"/>
    </source>
</evidence>
<dbReference type="GO" id="GO:0006457">
    <property type="term" value="P:protein folding"/>
    <property type="evidence" value="ECO:0007669"/>
    <property type="project" value="InterPro"/>
</dbReference>
<dbReference type="SUPFAM" id="SSF158442">
    <property type="entry name" value="DsbB-like"/>
    <property type="match status" value="1"/>
</dbReference>
<dbReference type="PANTHER" id="PTHR36570">
    <property type="entry name" value="DISULFIDE BOND FORMATION PROTEIN B"/>
    <property type="match status" value="1"/>
</dbReference>
<dbReference type="GO" id="GO:0015035">
    <property type="term" value="F:protein-disulfide reductase activity"/>
    <property type="evidence" value="ECO:0007669"/>
    <property type="project" value="InterPro"/>
</dbReference>
<gene>
    <name evidence="8" type="primary">dsbB</name>
    <name evidence="8" type="ORF">KU39_2801</name>
</gene>
<organism evidence="8 9">
    <name type="scientific">Piscirickettsia salmonis</name>
    <dbReference type="NCBI Taxonomy" id="1238"/>
    <lineage>
        <taxon>Bacteria</taxon>
        <taxon>Pseudomonadati</taxon>
        <taxon>Pseudomonadota</taxon>
        <taxon>Gammaproteobacteria</taxon>
        <taxon>Thiotrichales</taxon>
        <taxon>Piscirickettsiaceae</taxon>
        <taxon>Piscirickettsia</taxon>
    </lineage>
</organism>
<evidence type="ECO:0000256" key="2">
    <source>
        <dbReference type="ARBA" id="ARBA00022475"/>
    </source>
</evidence>
<evidence type="ECO:0000256" key="5">
    <source>
        <dbReference type="ARBA" id="ARBA00022989"/>
    </source>
</evidence>
<dbReference type="Proteomes" id="UP000029558">
    <property type="component" value="Chromosome"/>
</dbReference>
<evidence type="ECO:0000313" key="8">
    <source>
        <dbReference type="EMBL" id="ALB23977.1"/>
    </source>
</evidence>
<sequence length="171" mass="18925">MMRCLCSHLNLYRLLGFSSAAILAYSLYLQYIVGQAPCTLCLLQRFALIATLVVLIILALKPWQGLGLRILQACALLCTLTGAGLAGRQIWLQHAPEGISMQCLPNLSYMLQHYPLLKTIEMALHGSSDCALVTSTLFNISLATWSGLFFSLLSCALFISLFIKRKIKQQN</sequence>
<evidence type="ECO:0000256" key="7">
    <source>
        <dbReference type="ARBA" id="ARBA00023284"/>
    </source>
</evidence>
<name>A0A1L6TER7_PISSA</name>
<dbReference type="InterPro" id="IPR023380">
    <property type="entry name" value="DsbB-like_sf"/>
</dbReference>
<dbReference type="EMBL" id="CP012508">
    <property type="protein sequence ID" value="ALB23977.1"/>
    <property type="molecule type" value="Genomic_DNA"/>
</dbReference>
<evidence type="ECO:0000256" key="4">
    <source>
        <dbReference type="ARBA" id="ARBA00022982"/>
    </source>
</evidence>
<dbReference type="RefSeq" id="WP_017376981.1">
    <property type="nucleotide sequence ID" value="NZ_CP012508.1"/>
</dbReference>
<proteinExistence type="predicted"/>
<keyword evidence="6" id="KW-0472">Membrane</keyword>
<dbReference type="Gene3D" id="1.20.1550.10">
    <property type="entry name" value="DsbB-like"/>
    <property type="match status" value="1"/>
</dbReference>
<dbReference type="GO" id="GO:0005886">
    <property type="term" value="C:plasma membrane"/>
    <property type="evidence" value="ECO:0007669"/>
    <property type="project" value="UniProtKB-SubCell"/>
</dbReference>
<dbReference type="InterPro" id="IPR003752">
    <property type="entry name" value="DiS_bond_form_DsbB/BdbC"/>
</dbReference>
<keyword evidence="7" id="KW-0676">Redox-active center</keyword>
<reference evidence="8 9" key="1">
    <citation type="journal article" date="2014" name="Genome Announc.">
        <title>Comparative Genome Analysis of Two Isolates of the Fish Pathogen Piscirickettsia salmonis from Different Hosts Reveals Major Differences in Virulence-Associated Secretion Systems.</title>
        <authorList>
            <person name="Bohle H."/>
            <person name="Henriquez P."/>
            <person name="Grothusen H."/>
            <person name="Navas E."/>
            <person name="Sandoval A."/>
            <person name="Bustamante F."/>
            <person name="Bustos P."/>
            <person name="Mancilla M."/>
        </authorList>
    </citation>
    <scope>NUCLEOTIDE SEQUENCE [LARGE SCALE GENOMIC DNA]</scope>
    <source>
        <strain evidence="9">B1-32597</strain>
    </source>
</reference>
<dbReference type="Pfam" id="PF02600">
    <property type="entry name" value="DsbB"/>
    <property type="match status" value="1"/>
</dbReference>
<dbReference type="InterPro" id="IPR050183">
    <property type="entry name" value="DsbB"/>
</dbReference>
<keyword evidence="3" id="KW-0812">Transmembrane</keyword>
<evidence type="ECO:0000256" key="6">
    <source>
        <dbReference type="ARBA" id="ARBA00023136"/>
    </source>
</evidence>
<evidence type="ECO:0000256" key="1">
    <source>
        <dbReference type="ARBA" id="ARBA00004651"/>
    </source>
</evidence>